<evidence type="ECO:0000256" key="1">
    <source>
        <dbReference type="ARBA" id="ARBA00004370"/>
    </source>
</evidence>
<feature type="domain" description="Ig-like" evidence="11">
    <location>
        <begin position="47"/>
        <end position="145"/>
    </location>
</feature>
<evidence type="ECO:0000256" key="10">
    <source>
        <dbReference type="SAM" id="SignalP"/>
    </source>
</evidence>
<reference evidence="12" key="2">
    <citation type="submission" date="2025-08" db="UniProtKB">
        <authorList>
            <consortium name="Ensembl"/>
        </authorList>
    </citation>
    <scope>IDENTIFICATION</scope>
</reference>
<comment type="similarity">
    <text evidence="9">Belongs to the SKINT family.</text>
</comment>
<dbReference type="GeneTree" id="ENSGT01050000244843"/>
<dbReference type="Proteomes" id="UP000472265">
    <property type="component" value="Chromosome 10"/>
</dbReference>
<dbReference type="AlphaFoldDB" id="A0A671TNB6"/>
<dbReference type="Gene3D" id="2.60.40.10">
    <property type="entry name" value="Immunoglobulins"/>
    <property type="match status" value="2"/>
</dbReference>
<dbReference type="InterPro" id="IPR003599">
    <property type="entry name" value="Ig_sub"/>
</dbReference>
<comment type="subcellular location">
    <subcellularLocation>
        <location evidence="1">Membrane</location>
    </subcellularLocation>
</comment>
<evidence type="ECO:0000313" key="12">
    <source>
        <dbReference type="Ensembl" id="ENSSAUP00010002755.1"/>
    </source>
</evidence>
<keyword evidence="6" id="KW-1015">Disulfide bond</keyword>
<keyword evidence="8" id="KW-0393">Immunoglobulin domain</keyword>
<reference evidence="12" key="3">
    <citation type="submission" date="2025-09" db="UniProtKB">
        <authorList>
            <consortium name="Ensembl"/>
        </authorList>
    </citation>
    <scope>IDENTIFICATION</scope>
</reference>
<dbReference type="SUPFAM" id="SSF48726">
    <property type="entry name" value="Immunoglobulin"/>
    <property type="match status" value="2"/>
</dbReference>
<evidence type="ECO:0000259" key="11">
    <source>
        <dbReference type="PROSITE" id="PS50835"/>
    </source>
</evidence>
<dbReference type="GO" id="GO:1903037">
    <property type="term" value="P:regulation of leukocyte cell-cell adhesion"/>
    <property type="evidence" value="ECO:0007669"/>
    <property type="project" value="UniProtKB-ARBA"/>
</dbReference>
<feature type="signal peptide" evidence="10">
    <location>
        <begin position="1"/>
        <end position="32"/>
    </location>
</feature>
<keyword evidence="4" id="KW-1133">Transmembrane helix</keyword>
<protein>
    <recommendedName>
        <fullName evidence="11">Ig-like domain-containing protein</fullName>
    </recommendedName>
</protein>
<feature type="domain" description="Ig-like" evidence="11">
    <location>
        <begin position="159"/>
        <end position="231"/>
    </location>
</feature>
<evidence type="ECO:0000256" key="6">
    <source>
        <dbReference type="ARBA" id="ARBA00023157"/>
    </source>
</evidence>
<dbReference type="FunFam" id="2.60.40.10:FF:000088">
    <property type="entry name" value="Butyrophilin subfamily 1 member A1"/>
    <property type="match status" value="1"/>
</dbReference>
<dbReference type="Pfam" id="PF22705">
    <property type="entry name" value="C2-set_3"/>
    <property type="match status" value="1"/>
</dbReference>
<dbReference type="InterPro" id="IPR053896">
    <property type="entry name" value="BTN3A2-like_Ig-C"/>
</dbReference>
<dbReference type="InParanoid" id="A0A671TNB6"/>
<evidence type="ECO:0000313" key="13">
    <source>
        <dbReference type="Proteomes" id="UP000472265"/>
    </source>
</evidence>
<dbReference type="InterPro" id="IPR050504">
    <property type="entry name" value="IgSF_BTN/MOG"/>
</dbReference>
<evidence type="ECO:0000256" key="2">
    <source>
        <dbReference type="ARBA" id="ARBA00022692"/>
    </source>
</evidence>
<reference evidence="12" key="1">
    <citation type="submission" date="2021-04" db="EMBL/GenBank/DDBJ databases">
        <authorList>
            <consortium name="Wellcome Sanger Institute Data Sharing"/>
        </authorList>
    </citation>
    <scope>NUCLEOTIDE SEQUENCE [LARGE SCALE GENOMIC DNA]</scope>
</reference>
<evidence type="ECO:0000256" key="8">
    <source>
        <dbReference type="ARBA" id="ARBA00023319"/>
    </source>
</evidence>
<evidence type="ECO:0000256" key="9">
    <source>
        <dbReference type="ARBA" id="ARBA00038221"/>
    </source>
</evidence>
<evidence type="ECO:0000256" key="3">
    <source>
        <dbReference type="ARBA" id="ARBA00022729"/>
    </source>
</evidence>
<dbReference type="PANTHER" id="PTHR24100:SF151">
    <property type="entry name" value="ICOS LIGAND"/>
    <property type="match status" value="1"/>
</dbReference>
<dbReference type="GO" id="GO:0005102">
    <property type="term" value="F:signaling receptor binding"/>
    <property type="evidence" value="ECO:0007669"/>
    <property type="project" value="TreeGrafter"/>
</dbReference>
<dbReference type="OMA" id="QMEWRDN"/>
<evidence type="ECO:0000256" key="4">
    <source>
        <dbReference type="ARBA" id="ARBA00022989"/>
    </source>
</evidence>
<dbReference type="PROSITE" id="PS50835">
    <property type="entry name" value="IG_LIKE"/>
    <property type="match status" value="2"/>
</dbReference>
<dbReference type="GO" id="GO:0042110">
    <property type="term" value="P:T cell activation"/>
    <property type="evidence" value="ECO:0007669"/>
    <property type="project" value="UniProtKB-ARBA"/>
</dbReference>
<dbReference type="GO" id="GO:0050852">
    <property type="term" value="P:T cell receptor signaling pathway"/>
    <property type="evidence" value="ECO:0007669"/>
    <property type="project" value="TreeGrafter"/>
</dbReference>
<keyword evidence="3 10" id="KW-0732">Signal</keyword>
<dbReference type="Ensembl" id="ENSSAUT00010002919.1">
    <property type="protein sequence ID" value="ENSSAUP00010002755.1"/>
    <property type="gene ID" value="ENSSAUG00010001370.1"/>
</dbReference>
<keyword evidence="7" id="KW-0325">Glycoprotein</keyword>
<proteinExistence type="inferred from homology"/>
<organism evidence="12 13">
    <name type="scientific">Sparus aurata</name>
    <name type="common">Gilthead sea bream</name>
    <dbReference type="NCBI Taxonomy" id="8175"/>
    <lineage>
        <taxon>Eukaryota</taxon>
        <taxon>Metazoa</taxon>
        <taxon>Chordata</taxon>
        <taxon>Craniata</taxon>
        <taxon>Vertebrata</taxon>
        <taxon>Euteleostomi</taxon>
        <taxon>Actinopterygii</taxon>
        <taxon>Neopterygii</taxon>
        <taxon>Teleostei</taxon>
        <taxon>Neoteleostei</taxon>
        <taxon>Acanthomorphata</taxon>
        <taxon>Eupercaria</taxon>
        <taxon>Spariformes</taxon>
        <taxon>Sparidae</taxon>
        <taxon>Sparus</taxon>
    </lineage>
</organism>
<keyword evidence="5" id="KW-0472">Membrane</keyword>
<dbReference type="GO" id="GO:0009897">
    <property type="term" value="C:external side of plasma membrane"/>
    <property type="evidence" value="ECO:0007669"/>
    <property type="project" value="TreeGrafter"/>
</dbReference>
<dbReference type="Pfam" id="PF07686">
    <property type="entry name" value="V-set"/>
    <property type="match status" value="1"/>
</dbReference>
<dbReference type="InterPro" id="IPR013783">
    <property type="entry name" value="Ig-like_fold"/>
</dbReference>
<feature type="chain" id="PRO_5025335104" description="Ig-like domain-containing protein" evidence="10">
    <location>
        <begin position="33"/>
        <end position="256"/>
    </location>
</feature>
<keyword evidence="13" id="KW-1185">Reference proteome</keyword>
<dbReference type="PANTHER" id="PTHR24100">
    <property type="entry name" value="BUTYROPHILIN"/>
    <property type="match status" value="1"/>
</dbReference>
<dbReference type="SMART" id="SM00406">
    <property type="entry name" value="IGv"/>
    <property type="match status" value="1"/>
</dbReference>
<dbReference type="FunFam" id="2.60.40.10:FF:000142">
    <property type="entry name" value="V-set domain-containing T-cell activation inhibitor 1"/>
    <property type="match status" value="1"/>
</dbReference>
<dbReference type="InterPro" id="IPR036179">
    <property type="entry name" value="Ig-like_dom_sf"/>
</dbReference>
<evidence type="ECO:0000256" key="7">
    <source>
        <dbReference type="ARBA" id="ARBA00023180"/>
    </source>
</evidence>
<dbReference type="InterPro" id="IPR007110">
    <property type="entry name" value="Ig-like_dom"/>
</dbReference>
<accession>A0A671TNB6</accession>
<keyword evidence="2" id="KW-0812">Transmembrane</keyword>
<dbReference type="SMART" id="SM00409">
    <property type="entry name" value="IG"/>
    <property type="match status" value="1"/>
</dbReference>
<sequence>MPHQTDRLTWNSLIFHHTVVFLLLTHSHEGQCQGNGQSSELIGALLGESITLPCQLNPATDAVNAMLEWARPDLDPRFVHVRRDGEDRLFDQHSSYKGRTSVSIDGLRRGDMSLKLSKVTFSDQGTYRCFVPGYDTDTSVKLVISNVFIKITNVSRGVLQCESAGWYPEPEVFWLNGEGNLLSAGPTETVRGPDDLYTVSSKVTVEKRHSNSFTCRVQQNHINQIREALIHVSGIIEFFMDDMITVERHTAVVWLK</sequence>
<dbReference type="GO" id="GO:0001817">
    <property type="term" value="P:regulation of cytokine production"/>
    <property type="evidence" value="ECO:0007669"/>
    <property type="project" value="TreeGrafter"/>
</dbReference>
<evidence type="ECO:0000256" key="5">
    <source>
        <dbReference type="ARBA" id="ARBA00023136"/>
    </source>
</evidence>
<name>A0A671TNB6_SPAAU</name>
<dbReference type="GO" id="GO:0050863">
    <property type="term" value="P:regulation of T cell activation"/>
    <property type="evidence" value="ECO:0007669"/>
    <property type="project" value="UniProtKB-ARBA"/>
</dbReference>
<dbReference type="InterPro" id="IPR013106">
    <property type="entry name" value="Ig_V-set"/>
</dbReference>